<protein>
    <submittedName>
        <fullName evidence="4">3-oxoacyl-ACP reductase FabG</fullName>
    </submittedName>
</protein>
<sequence>MSDLNGRIALVTGATKGIGLAVATDLARAGATVLLNHRRNPEQAEEALRTVRQIQPDAALVQGDISQSADVERMFRLIRAEYGGIDALVHNAGITRDGYAVMMGDAKWQEVIDTNLTGAFLCMRAAGRMMAARRRGSIVTIGSTSAFNPPAGQANYAAAKAGVLAMVKALAKELGGYGVRVNAVVPGFVDTAMTQKMPPAQLAENLKRVPLGRIGRTEEVGSAVRFLLSDDAAYITGTSLVVDGGLIS</sequence>
<dbReference type="InterPro" id="IPR036291">
    <property type="entry name" value="NAD(P)-bd_dom_sf"/>
</dbReference>
<dbReference type="Pfam" id="PF13561">
    <property type="entry name" value="adh_short_C2"/>
    <property type="match status" value="1"/>
</dbReference>
<dbReference type="PANTHER" id="PTHR42879">
    <property type="entry name" value="3-OXOACYL-(ACYL-CARRIER-PROTEIN) REDUCTASE"/>
    <property type="match status" value="1"/>
</dbReference>
<gene>
    <name evidence="4" type="ORF">CP975_33400</name>
</gene>
<dbReference type="FunFam" id="3.40.50.720:FF:000173">
    <property type="entry name" value="3-oxoacyl-[acyl-carrier protein] reductase"/>
    <property type="match status" value="1"/>
</dbReference>
<proteinExistence type="inferred from homology"/>
<dbReference type="InterPro" id="IPR002347">
    <property type="entry name" value="SDR_fam"/>
</dbReference>
<comment type="similarity">
    <text evidence="1">Belongs to the short-chain dehydrogenases/reductases (SDR) family.</text>
</comment>
<dbReference type="RefSeq" id="WP_055530922.1">
    <property type="nucleotide sequence ID" value="NZ_CP023695.1"/>
</dbReference>
<dbReference type="GO" id="GO:0032787">
    <property type="term" value="P:monocarboxylic acid metabolic process"/>
    <property type="evidence" value="ECO:0007669"/>
    <property type="project" value="UniProtKB-ARBA"/>
</dbReference>
<name>A0A5J6HQH7_STRAD</name>
<dbReference type="GO" id="GO:0016491">
    <property type="term" value="F:oxidoreductase activity"/>
    <property type="evidence" value="ECO:0007669"/>
    <property type="project" value="UniProtKB-KW"/>
</dbReference>
<dbReference type="Proteomes" id="UP000326553">
    <property type="component" value="Chromosome"/>
</dbReference>
<dbReference type="OrthoDB" id="286404at2"/>
<keyword evidence="2" id="KW-0560">Oxidoreductase</keyword>
<dbReference type="InterPro" id="IPR020904">
    <property type="entry name" value="Sc_DH/Rdtase_CS"/>
</dbReference>
<evidence type="ECO:0000313" key="4">
    <source>
        <dbReference type="EMBL" id="QEV21768.1"/>
    </source>
</evidence>
<evidence type="ECO:0000256" key="1">
    <source>
        <dbReference type="ARBA" id="ARBA00006484"/>
    </source>
</evidence>
<reference evidence="4 5" key="1">
    <citation type="submission" date="2017-09" db="EMBL/GenBank/DDBJ databases">
        <authorList>
            <person name="Lee N."/>
            <person name="Cho B.-K."/>
        </authorList>
    </citation>
    <scope>NUCLEOTIDE SEQUENCE [LARGE SCALE GENOMIC DNA]</scope>
    <source>
        <strain evidence="4 5">ATCC 12461</strain>
    </source>
</reference>
<evidence type="ECO:0000256" key="2">
    <source>
        <dbReference type="ARBA" id="ARBA00023002"/>
    </source>
</evidence>
<evidence type="ECO:0000259" key="3">
    <source>
        <dbReference type="SMART" id="SM00822"/>
    </source>
</evidence>
<dbReference type="InterPro" id="IPR050259">
    <property type="entry name" value="SDR"/>
</dbReference>
<feature type="domain" description="Ketoreductase" evidence="3">
    <location>
        <begin position="7"/>
        <end position="187"/>
    </location>
</feature>
<dbReference type="SUPFAM" id="SSF51735">
    <property type="entry name" value="NAD(P)-binding Rossmann-fold domains"/>
    <property type="match status" value="1"/>
</dbReference>
<keyword evidence="5" id="KW-1185">Reference proteome</keyword>
<dbReference type="InterPro" id="IPR057326">
    <property type="entry name" value="KR_dom"/>
</dbReference>
<dbReference type="Gene3D" id="3.40.50.720">
    <property type="entry name" value="NAD(P)-binding Rossmann-like Domain"/>
    <property type="match status" value="1"/>
</dbReference>
<dbReference type="PROSITE" id="PS00061">
    <property type="entry name" value="ADH_SHORT"/>
    <property type="match status" value="1"/>
</dbReference>
<dbReference type="SMART" id="SM00822">
    <property type="entry name" value="PKS_KR"/>
    <property type="match status" value="1"/>
</dbReference>
<dbReference type="NCBIfam" id="NF009466">
    <property type="entry name" value="PRK12826.1-2"/>
    <property type="match status" value="1"/>
</dbReference>
<dbReference type="PRINTS" id="PR00080">
    <property type="entry name" value="SDRFAMILY"/>
</dbReference>
<dbReference type="KEGG" id="salw:CP975_33400"/>
<dbReference type="PANTHER" id="PTHR42879:SF2">
    <property type="entry name" value="3-OXOACYL-[ACYL-CARRIER-PROTEIN] REDUCTASE FABG"/>
    <property type="match status" value="1"/>
</dbReference>
<dbReference type="AlphaFoldDB" id="A0A5J6HQH7"/>
<dbReference type="EMBL" id="CP023695">
    <property type="protein sequence ID" value="QEV21768.1"/>
    <property type="molecule type" value="Genomic_DNA"/>
</dbReference>
<dbReference type="PRINTS" id="PR00081">
    <property type="entry name" value="GDHRDH"/>
</dbReference>
<dbReference type="NCBIfam" id="NF005559">
    <property type="entry name" value="PRK07231.1"/>
    <property type="match status" value="1"/>
</dbReference>
<organism evidence="4 5">
    <name type="scientific">Streptomyces alboniger</name>
    <dbReference type="NCBI Taxonomy" id="132473"/>
    <lineage>
        <taxon>Bacteria</taxon>
        <taxon>Bacillati</taxon>
        <taxon>Actinomycetota</taxon>
        <taxon>Actinomycetes</taxon>
        <taxon>Kitasatosporales</taxon>
        <taxon>Streptomycetaceae</taxon>
        <taxon>Streptomyces</taxon>
        <taxon>Streptomyces aurantiacus group</taxon>
    </lineage>
</organism>
<accession>A0A5J6HQH7</accession>
<evidence type="ECO:0000313" key="5">
    <source>
        <dbReference type="Proteomes" id="UP000326553"/>
    </source>
</evidence>